<dbReference type="STRING" id="342108.amb0986"/>
<dbReference type="AlphaFoldDB" id="Q2W8N5"/>
<dbReference type="HOGENOM" id="CLU_2880562_0_0_5"/>
<evidence type="ECO:0000313" key="1">
    <source>
        <dbReference type="EMBL" id="BAE49790.1"/>
    </source>
</evidence>
<keyword evidence="2" id="KW-1185">Reference proteome</keyword>
<reference evidence="1 2" key="1">
    <citation type="journal article" date="2005" name="DNA Res.">
        <title>Complete genome sequence of the facultative anaerobic magnetotactic bacterium Magnetospirillum sp. strain AMB-1.</title>
        <authorList>
            <person name="Matsunaga T."/>
            <person name="Okamura Y."/>
            <person name="Fukuda Y."/>
            <person name="Wahyudi A.T."/>
            <person name="Murase Y."/>
            <person name="Takeyama H."/>
        </authorList>
    </citation>
    <scope>NUCLEOTIDE SEQUENCE [LARGE SCALE GENOMIC DNA]</scope>
    <source>
        <strain evidence="2">ATCC 700264 / AMB-1</strain>
    </source>
</reference>
<proteinExistence type="predicted"/>
<organism evidence="1 2">
    <name type="scientific">Paramagnetospirillum magneticum (strain ATCC 700264 / AMB-1)</name>
    <name type="common">Magnetospirillum magneticum</name>
    <dbReference type="NCBI Taxonomy" id="342108"/>
    <lineage>
        <taxon>Bacteria</taxon>
        <taxon>Pseudomonadati</taxon>
        <taxon>Pseudomonadota</taxon>
        <taxon>Alphaproteobacteria</taxon>
        <taxon>Rhodospirillales</taxon>
        <taxon>Magnetospirillaceae</taxon>
        <taxon>Paramagnetospirillum</taxon>
    </lineage>
</organism>
<sequence>MLQLVIEFEMIRPAGDAADAVSPRFGPFPQGSDRKPRGFGMQLGLWPDLPAIPVDFWSRWLTM</sequence>
<dbReference type="KEGG" id="mag:amb0986"/>
<dbReference type="Proteomes" id="UP000007058">
    <property type="component" value="Chromosome"/>
</dbReference>
<name>Q2W8N5_PARM1</name>
<gene>
    <name evidence="1" type="ordered locus">amb0986</name>
</gene>
<evidence type="ECO:0000313" key="2">
    <source>
        <dbReference type="Proteomes" id="UP000007058"/>
    </source>
</evidence>
<accession>Q2W8N5</accession>
<protein>
    <submittedName>
        <fullName evidence="1">Uncharacterized protein</fullName>
    </submittedName>
</protein>
<dbReference type="EMBL" id="AP007255">
    <property type="protein sequence ID" value="BAE49790.1"/>
    <property type="molecule type" value="Genomic_DNA"/>
</dbReference>